<keyword evidence="5" id="KW-0333">Golgi apparatus</keyword>
<dbReference type="InParanoid" id="F0Y5I4"/>
<dbReference type="PANTHER" id="PTHR11929">
    <property type="entry name" value="ALPHA- 1,3 -FUCOSYLTRANSFERASE"/>
    <property type="match status" value="1"/>
</dbReference>
<dbReference type="OrthoDB" id="43306at2759"/>
<dbReference type="GO" id="GO:0032580">
    <property type="term" value="C:Golgi cisterna membrane"/>
    <property type="evidence" value="ECO:0007669"/>
    <property type="project" value="UniProtKB-SubCell"/>
</dbReference>
<dbReference type="Pfam" id="PF00852">
    <property type="entry name" value="Glyco_transf_10"/>
    <property type="match status" value="1"/>
</dbReference>
<name>F0Y5I4_AURAN</name>
<dbReference type="KEGG" id="aaf:AURANDRAFT_24165"/>
<dbReference type="Gene3D" id="3.40.50.11660">
    <property type="entry name" value="Glycosyl transferase family 10, C-terminal domain"/>
    <property type="match status" value="1"/>
</dbReference>
<comment type="similarity">
    <text evidence="2 5">Belongs to the glycosyltransferase 10 family.</text>
</comment>
<feature type="domain" description="Fucosyltransferase C-terminal" evidence="6">
    <location>
        <begin position="34"/>
        <end position="196"/>
    </location>
</feature>
<keyword evidence="4 5" id="KW-0808">Transferase</keyword>
<protein>
    <recommendedName>
        <fullName evidence="5">Fucosyltransferase</fullName>
        <ecNumber evidence="5">2.4.1.-</ecNumber>
    </recommendedName>
</protein>
<dbReference type="GeneID" id="20219874"/>
<dbReference type="InterPro" id="IPR038577">
    <property type="entry name" value="GT10-like_C_sf"/>
</dbReference>
<evidence type="ECO:0000256" key="1">
    <source>
        <dbReference type="ARBA" id="ARBA00004922"/>
    </source>
</evidence>
<sequence length="207" mass="23643">MSTTSFESDVPLPYFSYAEYVIQKPHIKLRDVERKKAVFVARNCLSKNDREGLVRSLMELLPVESVSSCLHNADVPGSRGSKVDLVRRYALYLAFENQNVDDYVTEKLWGALDAGVLPVYYGAPNVWQHAPPGSIVNVRDFPSTEALAAHLRAILANETLYESYHAWRYRPLPAWWVARFEITRTHSECRTCLWADARREQLRLAGA</sequence>
<gene>
    <name evidence="7" type="ORF">AURANDRAFT_24165</name>
</gene>
<comment type="subcellular location">
    <subcellularLocation>
        <location evidence="5">Golgi apparatus</location>
        <location evidence="5">Golgi stack membrane</location>
        <topology evidence="5">Single-pass type II membrane protein</topology>
    </subcellularLocation>
</comment>
<reference evidence="7 8" key="1">
    <citation type="journal article" date="2011" name="Proc. Natl. Acad. Sci. U.S.A.">
        <title>Niche of harmful alga Aureococcus anophagefferens revealed through ecogenomics.</title>
        <authorList>
            <person name="Gobler C.J."/>
            <person name="Berry D.L."/>
            <person name="Dyhrman S.T."/>
            <person name="Wilhelm S.W."/>
            <person name="Salamov A."/>
            <person name="Lobanov A.V."/>
            <person name="Zhang Y."/>
            <person name="Collier J.L."/>
            <person name="Wurch L.L."/>
            <person name="Kustka A.B."/>
            <person name="Dill B.D."/>
            <person name="Shah M."/>
            <person name="VerBerkmoes N.C."/>
            <person name="Kuo A."/>
            <person name="Terry A."/>
            <person name="Pangilinan J."/>
            <person name="Lindquist E.A."/>
            <person name="Lucas S."/>
            <person name="Paulsen I.T."/>
            <person name="Hattenrath-Lehmann T.K."/>
            <person name="Talmage S.C."/>
            <person name="Walker E.A."/>
            <person name="Koch F."/>
            <person name="Burson A.M."/>
            <person name="Marcoval M.A."/>
            <person name="Tang Y.Z."/>
            <person name="Lecleir G.R."/>
            <person name="Coyne K.J."/>
            <person name="Berg G.M."/>
            <person name="Bertrand E.M."/>
            <person name="Saito M.A."/>
            <person name="Gladyshev V.N."/>
            <person name="Grigoriev I.V."/>
        </authorList>
    </citation>
    <scope>NUCLEOTIDE SEQUENCE [LARGE SCALE GENOMIC DNA]</scope>
    <source>
        <strain evidence="8">CCMP 1984</strain>
    </source>
</reference>
<dbReference type="EC" id="2.4.1.-" evidence="5"/>
<accession>F0Y5I4</accession>
<dbReference type="UniPathway" id="UPA00378"/>
<keyword evidence="5" id="KW-0472">Membrane</keyword>
<dbReference type="PANTHER" id="PTHR11929:SF194">
    <property type="entry name" value="ALPHA-(1,3)-FUCOSYLTRANSFERASE 10"/>
    <property type="match status" value="1"/>
</dbReference>
<evidence type="ECO:0000313" key="7">
    <source>
        <dbReference type="EMBL" id="EGB09791.1"/>
    </source>
</evidence>
<keyword evidence="5" id="KW-0812">Transmembrane</keyword>
<proteinExistence type="inferred from homology"/>
<evidence type="ECO:0000259" key="6">
    <source>
        <dbReference type="Pfam" id="PF00852"/>
    </source>
</evidence>
<dbReference type="InterPro" id="IPR001503">
    <property type="entry name" value="Glyco_trans_10"/>
</dbReference>
<dbReference type="InterPro" id="IPR055270">
    <property type="entry name" value="Glyco_tran_10_C"/>
</dbReference>
<organism evidence="8">
    <name type="scientific">Aureococcus anophagefferens</name>
    <name type="common">Harmful bloom alga</name>
    <dbReference type="NCBI Taxonomy" id="44056"/>
    <lineage>
        <taxon>Eukaryota</taxon>
        <taxon>Sar</taxon>
        <taxon>Stramenopiles</taxon>
        <taxon>Ochrophyta</taxon>
        <taxon>Pelagophyceae</taxon>
        <taxon>Pelagomonadales</taxon>
        <taxon>Pelagomonadaceae</taxon>
        <taxon>Aureococcus</taxon>
    </lineage>
</organism>
<dbReference type="Proteomes" id="UP000002729">
    <property type="component" value="Unassembled WGS sequence"/>
</dbReference>
<keyword evidence="8" id="KW-1185">Reference proteome</keyword>
<dbReference type="AlphaFoldDB" id="F0Y5I4"/>
<dbReference type="EMBL" id="GL833125">
    <property type="protein sequence ID" value="EGB09791.1"/>
    <property type="molecule type" value="Genomic_DNA"/>
</dbReference>
<keyword evidence="3 5" id="KW-0328">Glycosyltransferase</keyword>
<evidence type="ECO:0000256" key="5">
    <source>
        <dbReference type="RuleBase" id="RU003832"/>
    </source>
</evidence>
<evidence type="ECO:0000313" key="8">
    <source>
        <dbReference type="Proteomes" id="UP000002729"/>
    </source>
</evidence>
<evidence type="ECO:0000256" key="2">
    <source>
        <dbReference type="ARBA" id="ARBA00008919"/>
    </source>
</evidence>
<dbReference type="eggNOG" id="KOG2619">
    <property type="taxonomic scope" value="Eukaryota"/>
</dbReference>
<evidence type="ECO:0000256" key="3">
    <source>
        <dbReference type="ARBA" id="ARBA00022676"/>
    </source>
</evidence>
<dbReference type="RefSeq" id="XP_009035826.1">
    <property type="nucleotide sequence ID" value="XM_009037578.1"/>
</dbReference>
<dbReference type="SUPFAM" id="SSF53756">
    <property type="entry name" value="UDP-Glycosyltransferase/glycogen phosphorylase"/>
    <property type="match status" value="1"/>
</dbReference>
<dbReference type="OMA" id="TRTHSEC"/>
<dbReference type="GO" id="GO:0046920">
    <property type="term" value="F:alpha-(1-&gt;3)-fucosyltransferase activity"/>
    <property type="evidence" value="ECO:0007669"/>
    <property type="project" value="TreeGrafter"/>
</dbReference>
<comment type="pathway">
    <text evidence="1">Protein modification; protein glycosylation.</text>
</comment>
<evidence type="ECO:0000256" key="4">
    <source>
        <dbReference type="ARBA" id="ARBA00022679"/>
    </source>
</evidence>